<dbReference type="Proteomes" id="UP000004477">
    <property type="component" value="Unassembled WGS sequence"/>
</dbReference>
<dbReference type="AlphaFoldDB" id="D1PA55"/>
<organism evidence="1 2">
    <name type="scientific">Segatella copri DSM 18205</name>
    <dbReference type="NCBI Taxonomy" id="537011"/>
    <lineage>
        <taxon>Bacteria</taxon>
        <taxon>Pseudomonadati</taxon>
        <taxon>Bacteroidota</taxon>
        <taxon>Bacteroidia</taxon>
        <taxon>Bacteroidales</taxon>
        <taxon>Prevotellaceae</taxon>
        <taxon>Segatella</taxon>
    </lineage>
</organism>
<gene>
    <name evidence="1" type="ORF">PREVCOP_04080</name>
</gene>
<dbReference type="GO" id="GO:0005524">
    <property type="term" value="F:ATP binding"/>
    <property type="evidence" value="ECO:0007669"/>
    <property type="project" value="InterPro"/>
</dbReference>
<keyword evidence="2" id="KW-1185">Reference proteome</keyword>
<proteinExistence type="predicted"/>
<name>D1PA55_9BACT</name>
<evidence type="ECO:0000313" key="1">
    <source>
        <dbReference type="EMBL" id="EFB36384.1"/>
    </source>
</evidence>
<reference evidence="1" key="1">
    <citation type="submission" date="2009-11" db="EMBL/GenBank/DDBJ databases">
        <authorList>
            <person name="Weinstock G."/>
            <person name="Sodergren E."/>
            <person name="Clifton S."/>
            <person name="Fulton L."/>
            <person name="Fulton B."/>
            <person name="Courtney L."/>
            <person name="Fronick C."/>
            <person name="Harrison M."/>
            <person name="Strong C."/>
            <person name="Farmer C."/>
            <person name="Delahaunty K."/>
            <person name="Markovic C."/>
            <person name="Hall O."/>
            <person name="Minx P."/>
            <person name="Tomlinson C."/>
            <person name="Mitreva M."/>
            <person name="Nelson J."/>
            <person name="Hou S."/>
            <person name="Wollam A."/>
            <person name="Pepin K.H."/>
            <person name="Johnson M."/>
            <person name="Bhonagiri V."/>
            <person name="Nash W.E."/>
            <person name="Warren W."/>
            <person name="Chinwalla A."/>
            <person name="Mardis E.R."/>
            <person name="Wilson R.K."/>
        </authorList>
    </citation>
    <scope>NUCLEOTIDE SEQUENCE [LARGE SCALE GENOMIC DNA]</scope>
    <source>
        <strain evidence="1">DSM 18205</strain>
    </source>
</reference>
<dbReference type="OrthoDB" id="9805802at2"/>
<dbReference type="InterPro" id="IPR003959">
    <property type="entry name" value="ATPase_AAA_core"/>
</dbReference>
<dbReference type="PANTHER" id="PTHR40396">
    <property type="entry name" value="ATPASE-LIKE PROTEIN"/>
    <property type="match status" value="1"/>
</dbReference>
<dbReference type="EMBL" id="ACBX02000006">
    <property type="protein sequence ID" value="EFB36384.1"/>
    <property type="molecule type" value="Genomic_DNA"/>
</dbReference>
<dbReference type="InterPro" id="IPR027417">
    <property type="entry name" value="P-loop_NTPase"/>
</dbReference>
<dbReference type="GeneID" id="69849609"/>
<dbReference type="PANTHER" id="PTHR40396:SF1">
    <property type="entry name" value="ATPASE AAA-TYPE CORE DOMAIN-CONTAINING PROTEIN"/>
    <property type="match status" value="1"/>
</dbReference>
<dbReference type="Pfam" id="PF13304">
    <property type="entry name" value="AAA_21"/>
    <property type="match status" value="1"/>
</dbReference>
<accession>D1PA55</accession>
<comment type="caution">
    <text evidence="1">The sequence shown here is derived from an EMBL/GenBank/DDBJ whole genome shotgun (WGS) entry which is preliminary data.</text>
</comment>
<dbReference type="PaxDb" id="537011-PREVCOP_04080"/>
<dbReference type="RefSeq" id="WP_006846798.1">
    <property type="nucleotide sequence ID" value="NZ_CP085932.1"/>
</dbReference>
<dbReference type="GO" id="GO:0016887">
    <property type="term" value="F:ATP hydrolysis activity"/>
    <property type="evidence" value="ECO:0007669"/>
    <property type="project" value="InterPro"/>
</dbReference>
<protein>
    <submittedName>
        <fullName evidence="1">Uncharacterized protein</fullName>
    </submittedName>
</protein>
<dbReference type="SUPFAM" id="SSF52540">
    <property type="entry name" value="P-loop containing nucleoside triphosphate hydrolases"/>
    <property type="match status" value="1"/>
</dbReference>
<dbReference type="HOGENOM" id="CLU_1179364_0_0_10"/>
<dbReference type="STRING" id="537011.PREVCOP_04080"/>
<sequence length="235" mass="27480">MIKKISIEDYKSIKMMELELRDINVLIRANGSDKSNFISYFLLIHNLYEQRLCNYTMQNNAEDLVYFGVKHTQEICSVINCEESQYSFVLQPRVNGSMFVTEEQCKDLNGTIIFNHRNEEESILADLRLTPNYRYIVNEEPEMGLHPNAMQTVLLQVIAVMNAGYKVIISTHSSVLLDFAWANTLLKQILGNKYSEAMKELFEDDQDRLYTGLKTKDIKTFYFSRNEKNKRHQYG</sequence>
<evidence type="ECO:0000313" key="2">
    <source>
        <dbReference type="Proteomes" id="UP000004477"/>
    </source>
</evidence>